<dbReference type="EMBL" id="LVVM01005437">
    <property type="protein sequence ID" value="OJA10588.1"/>
    <property type="molecule type" value="Genomic_DNA"/>
</dbReference>
<evidence type="ECO:0000313" key="3">
    <source>
        <dbReference type="EMBL" id="OJA10588.1"/>
    </source>
</evidence>
<dbReference type="PANTHER" id="PTHR22731:SF3">
    <property type="entry name" value="RIBONUCLEASES P_MRP PROTEIN SUBUNIT POP1"/>
    <property type="match status" value="1"/>
</dbReference>
<dbReference type="OrthoDB" id="3252193at2759"/>
<dbReference type="Pfam" id="PF06978">
    <property type="entry name" value="POP1_N"/>
    <property type="match status" value="1"/>
</dbReference>
<feature type="region of interest" description="Disordered" evidence="1">
    <location>
        <begin position="1"/>
        <end position="52"/>
    </location>
</feature>
<proteinExistence type="predicted"/>
<dbReference type="Proteomes" id="UP000183567">
    <property type="component" value="Unassembled WGS sequence"/>
</dbReference>
<dbReference type="AlphaFoldDB" id="A0A1J8QFQ7"/>
<evidence type="ECO:0000256" key="1">
    <source>
        <dbReference type="SAM" id="MobiDB-lite"/>
    </source>
</evidence>
<feature type="compositionally biased region" description="Basic residues" evidence="1">
    <location>
        <begin position="140"/>
        <end position="154"/>
    </location>
</feature>
<evidence type="ECO:0000313" key="4">
    <source>
        <dbReference type="Proteomes" id="UP000183567"/>
    </source>
</evidence>
<feature type="region of interest" description="Disordered" evidence="1">
    <location>
        <begin position="140"/>
        <end position="167"/>
    </location>
</feature>
<dbReference type="InterPro" id="IPR039182">
    <property type="entry name" value="Pop1"/>
</dbReference>
<dbReference type="GO" id="GO:0005655">
    <property type="term" value="C:nucleolar ribonuclease P complex"/>
    <property type="evidence" value="ECO:0007669"/>
    <property type="project" value="InterPro"/>
</dbReference>
<accession>A0A1J8QFQ7</accession>
<gene>
    <name evidence="3" type="ORF">AZE42_04638</name>
</gene>
<dbReference type="PANTHER" id="PTHR22731">
    <property type="entry name" value="RIBONUCLEASES P/MRP PROTEIN SUBUNIT POP1"/>
    <property type="match status" value="1"/>
</dbReference>
<reference evidence="3 4" key="1">
    <citation type="submission" date="2016-03" db="EMBL/GenBank/DDBJ databases">
        <title>Comparative genomics of the ectomycorrhizal sister species Rhizopogon vinicolor and Rhizopogon vesiculosus (Basidiomycota: Boletales) reveals a divergence of the mating type B locus.</title>
        <authorList>
            <person name="Mujic A.B."/>
            <person name="Kuo A."/>
            <person name="Tritt A."/>
            <person name="Lipzen A."/>
            <person name="Chen C."/>
            <person name="Johnson J."/>
            <person name="Sharma A."/>
            <person name="Barry K."/>
            <person name="Grigoriev I.V."/>
            <person name="Spatafora J.W."/>
        </authorList>
    </citation>
    <scope>NUCLEOTIDE SEQUENCE [LARGE SCALE GENOMIC DNA]</scope>
    <source>
        <strain evidence="3 4">AM-OR11-056</strain>
    </source>
</reference>
<evidence type="ECO:0000259" key="2">
    <source>
        <dbReference type="Pfam" id="PF06978"/>
    </source>
</evidence>
<dbReference type="STRING" id="180088.A0A1J8QFQ7"/>
<feature type="domain" description="Pop1 N-terminal" evidence="2">
    <location>
        <begin position="75"/>
        <end position="160"/>
    </location>
</feature>
<comment type="caution">
    <text evidence="3">The sequence shown here is derived from an EMBL/GenBank/DDBJ whole genome shotgun (WGS) entry which is preliminary data.</text>
</comment>
<name>A0A1J8QFQ7_9AGAM</name>
<sequence length="167" mass="18730">MAPKRKKDETEEMTSRERKKLKVADARTIAVQPAASTSGSGGVQSSGNALAGPSSTTIRFDSMRGLPGSIDVEKFTEARAYEIDAMQKAIKTAGESTTHRAWQTLPRHLRRRAVSHDVRRVPLRLREKARAEMDPVKRRILGRGQQPKRGKTKQLNRTESLLKRQCQ</sequence>
<dbReference type="InterPro" id="IPR009723">
    <property type="entry name" value="Pop1_N"/>
</dbReference>
<feature type="compositionally biased region" description="Basic and acidic residues" evidence="1">
    <location>
        <begin position="1"/>
        <end position="16"/>
    </location>
</feature>
<dbReference type="GO" id="GO:0000172">
    <property type="term" value="C:ribonuclease MRP complex"/>
    <property type="evidence" value="ECO:0007669"/>
    <property type="project" value="InterPro"/>
</dbReference>
<keyword evidence="4" id="KW-1185">Reference proteome</keyword>
<organism evidence="3 4">
    <name type="scientific">Rhizopogon vesiculosus</name>
    <dbReference type="NCBI Taxonomy" id="180088"/>
    <lineage>
        <taxon>Eukaryota</taxon>
        <taxon>Fungi</taxon>
        <taxon>Dikarya</taxon>
        <taxon>Basidiomycota</taxon>
        <taxon>Agaricomycotina</taxon>
        <taxon>Agaricomycetes</taxon>
        <taxon>Agaricomycetidae</taxon>
        <taxon>Boletales</taxon>
        <taxon>Suillineae</taxon>
        <taxon>Rhizopogonaceae</taxon>
        <taxon>Rhizopogon</taxon>
    </lineage>
</organism>
<dbReference type="GO" id="GO:0001682">
    <property type="term" value="P:tRNA 5'-leader removal"/>
    <property type="evidence" value="ECO:0007669"/>
    <property type="project" value="InterPro"/>
</dbReference>
<protein>
    <recommendedName>
        <fullName evidence="2">Pop1 N-terminal domain-containing protein</fullName>
    </recommendedName>
</protein>